<dbReference type="PANTHER" id="PTHR31865:SF1">
    <property type="entry name" value="INSERTASE, PUTATIVE (DUF1685)-RELATED"/>
    <property type="match status" value="1"/>
</dbReference>
<protein>
    <submittedName>
        <fullName evidence="2">Uncharacterized protein</fullName>
    </submittedName>
</protein>
<dbReference type="InParanoid" id="B9SC60"/>
<dbReference type="PANTHER" id="PTHR31865">
    <property type="entry name" value="OSJNBA0071G03.3 PROTEIN"/>
    <property type="match status" value="1"/>
</dbReference>
<gene>
    <name evidence="2" type="ORF">RCOM_1407950</name>
</gene>
<feature type="compositionally biased region" description="Low complexity" evidence="1">
    <location>
        <begin position="247"/>
        <end position="260"/>
    </location>
</feature>
<dbReference type="STRING" id="3988.B9SC60"/>
<keyword evidence="3" id="KW-1185">Reference proteome</keyword>
<dbReference type="Proteomes" id="UP000008311">
    <property type="component" value="Unassembled WGS sequence"/>
</dbReference>
<accession>B9SC60</accession>
<proteinExistence type="predicted"/>
<feature type="compositionally biased region" description="Pro residues" evidence="1">
    <location>
        <begin position="137"/>
        <end position="146"/>
    </location>
</feature>
<name>B9SC60_RICCO</name>
<evidence type="ECO:0000313" key="2">
    <source>
        <dbReference type="EMBL" id="EEF38774.1"/>
    </source>
</evidence>
<evidence type="ECO:0000256" key="1">
    <source>
        <dbReference type="SAM" id="MobiDB-lite"/>
    </source>
</evidence>
<dbReference type="AlphaFoldDB" id="B9SC60"/>
<dbReference type="EMBL" id="EQ973919">
    <property type="protein sequence ID" value="EEF38774.1"/>
    <property type="molecule type" value="Genomic_DNA"/>
</dbReference>
<reference evidence="3" key="1">
    <citation type="journal article" date="2010" name="Nat. Biotechnol.">
        <title>Draft genome sequence of the oilseed species Ricinus communis.</title>
        <authorList>
            <person name="Chan A.P."/>
            <person name="Crabtree J."/>
            <person name="Zhao Q."/>
            <person name="Lorenzi H."/>
            <person name="Orvis J."/>
            <person name="Puiu D."/>
            <person name="Melake-Berhan A."/>
            <person name="Jones K.M."/>
            <person name="Redman J."/>
            <person name="Chen G."/>
            <person name="Cahoon E.B."/>
            <person name="Gedil M."/>
            <person name="Stanke M."/>
            <person name="Haas B.J."/>
            <person name="Wortman J.R."/>
            <person name="Fraser-Liggett C.M."/>
            <person name="Ravel J."/>
            <person name="Rabinowicz P.D."/>
        </authorList>
    </citation>
    <scope>NUCLEOTIDE SEQUENCE [LARGE SCALE GENOMIC DNA]</scope>
    <source>
        <strain evidence="3">cv. Hale</strain>
    </source>
</reference>
<organism evidence="2 3">
    <name type="scientific">Ricinus communis</name>
    <name type="common">Castor bean</name>
    <dbReference type="NCBI Taxonomy" id="3988"/>
    <lineage>
        <taxon>Eukaryota</taxon>
        <taxon>Viridiplantae</taxon>
        <taxon>Streptophyta</taxon>
        <taxon>Embryophyta</taxon>
        <taxon>Tracheophyta</taxon>
        <taxon>Spermatophyta</taxon>
        <taxon>Magnoliopsida</taxon>
        <taxon>eudicotyledons</taxon>
        <taxon>Gunneridae</taxon>
        <taxon>Pentapetalae</taxon>
        <taxon>rosids</taxon>
        <taxon>fabids</taxon>
        <taxon>Malpighiales</taxon>
        <taxon>Euphorbiaceae</taxon>
        <taxon>Acalyphoideae</taxon>
        <taxon>Acalypheae</taxon>
        <taxon>Ricinus</taxon>
    </lineage>
</organism>
<dbReference type="Pfam" id="PF07939">
    <property type="entry name" value="DUF1685"/>
    <property type="match status" value="1"/>
</dbReference>
<dbReference type="InterPro" id="IPR012881">
    <property type="entry name" value="DUF1685"/>
</dbReference>
<evidence type="ECO:0000313" key="3">
    <source>
        <dbReference type="Proteomes" id="UP000008311"/>
    </source>
</evidence>
<sequence length="300" mass="33080">MITAEDTVVRKAIKKLDNKIVRFRRMEGAPTKPKEACGFCLTLPLRQIRVEFCILVHRFAWVTGGALKDYTIALSTPLTGEVLRPLPPHSPATAATTTSVAVLAHMRPISMSLLSQSHPAPLPPTPQEQEQDQELPYQPPPPPPPRAAQHKLLAPSLPLYKQHSWSPDIYRDEAWLRRKGNSKKKKSKSVTDEDVDELKACIELGFGFDSPEMDQRLSDTLPALGLYHAVNKHYYDHTFSKPVMAASSSSTASDCDSPSPLGSPHAIFGPGDNPQTVKTRLRQWAQVVACSVRQCSSSSS</sequence>
<feature type="region of interest" description="Disordered" evidence="1">
    <location>
        <begin position="247"/>
        <end position="274"/>
    </location>
</feature>
<dbReference type="eggNOG" id="KOG4197">
    <property type="taxonomic scope" value="Eukaryota"/>
</dbReference>
<feature type="region of interest" description="Disordered" evidence="1">
    <location>
        <begin position="114"/>
        <end position="149"/>
    </location>
</feature>